<protein>
    <recommendedName>
        <fullName evidence="4">PilZ domain-containing protein</fullName>
    </recommendedName>
</protein>
<keyword evidence="3" id="KW-1185">Reference proteome</keyword>
<proteinExistence type="predicted"/>
<comment type="caution">
    <text evidence="2">The sequence shown here is derived from an EMBL/GenBank/DDBJ whole genome shotgun (WGS) entry which is preliminary data.</text>
</comment>
<evidence type="ECO:0000256" key="1">
    <source>
        <dbReference type="SAM" id="SignalP"/>
    </source>
</evidence>
<keyword evidence="1" id="KW-0732">Signal</keyword>
<reference evidence="2 3" key="1">
    <citation type="submission" date="2020-05" db="EMBL/GenBank/DDBJ databases">
        <authorList>
            <person name="Kim M.K."/>
        </authorList>
    </citation>
    <scope>NUCLEOTIDE SEQUENCE [LARGE SCALE GENOMIC DNA]</scope>
    <source>
        <strain evidence="2 3">BT25</strain>
    </source>
</reference>
<gene>
    <name evidence="2" type="ORF">HQ945_03460</name>
</gene>
<sequence>MKSETQKTLPFYQLCAPICALVFAAGLAACSTSGGTVDTNSPKAQATAEADKRLTASQLRAFCPPVTIREGTSVINNYGKTTDKNPANLIYQASMSDETRSCNSDDTTMTMTVAVSGKIVPGAKFTPGTVTVPIRVAVIQGSDVVYSKLSRQAVAVNDSGAATQFIFNDPNVSFPKPASRNVQVFVGFDEGPDDSAKAKTKKKN</sequence>
<evidence type="ECO:0000313" key="2">
    <source>
        <dbReference type="EMBL" id="NTS30302.1"/>
    </source>
</evidence>
<dbReference type="EMBL" id="JABUMX010000001">
    <property type="protein sequence ID" value="NTS30302.1"/>
    <property type="molecule type" value="Genomic_DNA"/>
</dbReference>
<name>A0A849VKM3_9HYPH</name>
<dbReference type="RefSeq" id="WP_091949968.1">
    <property type="nucleotide sequence ID" value="NZ_JABUMX010000001.1"/>
</dbReference>
<evidence type="ECO:0000313" key="3">
    <source>
        <dbReference type="Proteomes" id="UP000550508"/>
    </source>
</evidence>
<organism evidence="2 3">
    <name type="scientific">Phyllobacterium pellucidum</name>
    <dbReference type="NCBI Taxonomy" id="2740464"/>
    <lineage>
        <taxon>Bacteria</taxon>
        <taxon>Pseudomonadati</taxon>
        <taxon>Pseudomonadota</taxon>
        <taxon>Alphaproteobacteria</taxon>
        <taxon>Hyphomicrobiales</taxon>
        <taxon>Phyllobacteriaceae</taxon>
        <taxon>Phyllobacterium</taxon>
    </lineage>
</organism>
<accession>A0A849VKM3</accession>
<evidence type="ECO:0008006" key="4">
    <source>
        <dbReference type="Google" id="ProtNLM"/>
    </source>
</evidence>
<dbReference type="Proteomes" id="UP000550508">
    <property type="component" value="Unassembled WGS sequence"/>
</dbReference>
<dbReference type="AlphaFoldDB" id="A0A849VKM3"/>
<feature type="signal peptide" evidence="1">
    <location>
        <begin position="1"/>
        <end position="24"/>
    </location>
</feature>
<dbReference type="PROSITE" id="PS51257">
    <property type="entry name" value="PROKAR_LIPOPROTEIN"/>
    <property type="match status" value="1"/>
</dbReference>
<feature type="chain" id="PRO_5032759339" description="PilZ domain-containing protein" evidence="1">
    <location>
        <begin position="25"/>
        <end position="204"/>
    </location>
</feature>